<comment type="similarity">
    <text evidence="2">Belongs to the PER33/POM33 family.</text>
</comment>
<dbReference type="InterPro" id="IPR051645">
    <property type="entry name" value="PER33/POM33_regulator"/>
</dbReference>
<dbReference type="InterPro" id="IPR005344">
    <property type="entry name" value="TMEM33/Pom33"/>
</dbReference>
<dbReference type="Pfam" id="PF03661">
    <property type="entry name" value="TMEM33_Pom33"/>
    <property type="match status" value="1"/>
</dbReference>
<evidence type="ECO:0000256" key="5">
    <source>
        <dbReference type="ARBA" id="ARBA00023136"/>
    </source>
</evidence>
<feature type="transmembrane region" description="Helical" evidence="7">
    <location>
        <begin position="183"/>
        <end position="205"/>
    </location>
</feature>
<dbReference type="Proteomes" id="UP001180020">
    <property type="component" value="Unassembled WGS sequence"/>
</dbReference>
<evidence type="ECO:0000256" key="7">
    <source>
        <dbReference type="SAM" id="Phobius"/>
    </source>
</evidence>
<reference evidence="8" key="2">
    <citation type="submission" date="2023-06" db="EMBL/GenBank/DDBJ databases">
        <authorList>
            <person name="Ma L."/>
            <person name="Liu K.-W."/>
            <person name="Li Z."/>
            <person name="Hsiao Y.-Y."/>
            <person name="Qi Y."/>
            <person name="Fu T."/>
            <person name="Tang G."/>
            <person name="Zhang D."/>
            <person name="Sun W.-H."/>
            <person name="Liu D.-K."/>
            <person name="Li Y."/>
            <person name="Chen G.-Z."/>
            <person name="Liu X.-D."/>
            <person name="Liao X.-Y."/>
            <person name="Jiang Y.-T."/>
            <person name="Yu X."/>
            <person name="Hao Y."/>
            <person name="Huang J."/>
            <person name="Zhao X.-W."/>
            <person name="Ke S."/>
            <person name="Chen Y.-Y."/>
            <person name="Wu W.-L."/>
            <person name="Hsu J.-L."/>
            <person name="Lin Y.-F."/>
            <person name="Huang M.-D."/>
            <person name="Li C.-Y."/>
            <person name="Huang L."/>
            <person name="Wang Z.-W."/>
            <person name="Zhao X."/>
            <person name="Zhong W.-Y."/>
            <person name="Peng D.-H."/>
            <person name="Ahmad S."/>
            <person name="Lan S."/>
            <person name="Zhang J.-S."/>
            <person name="Tsai W.-C."/>
            <person name="Van De Peer Y."/>
            <person name="Liu Z.-J."/>
        </authorList>
    </citation>
    <scope>NUCLEOTIDE SEQUENCE</scope>
    <source>
        <strain evidence="8">CP</strain>
        <tissue evidence="8">Leaves</tissue>
    </source>
</reference>
<reference evidence="8" key="1">
    <citation type="journal article" date="2023" name="Nat. Commun.">
        <title>Diploid and tetraploid genomes of Acorus and the evolution of monocots.</title>
        <authorList>
            <person name="Ma L."/>
            <person name="Liu K.W."/>
            <person name="Li Z."/>
            <person name="Hsiao Y.Y."/>
            <person name="Qi Y."/>
            <person name="Fu T."/>
            <person name="Tang G.D."/>
            <person name="Zhang D."/>
            <person name="Sun W.H."/>
            <person name="Liu D.K."/>
            <person name="Li Y."/>
            <person name="Chen G.Z."/>
            <person name="Liu X.D."/>
            <person name="Liao X.Y."/>
            <person name="Jiang Y.T."/>
            <person name="Yu X."/>
            <person name="Hao Y."/>
            <person name="Huang J."/>
            <person name="Zhao X.W."/>
            <person name="Ke S."/>
            <person name="Chen Y.Y."/>
            <person name="Wu W.L."/>
            <person name="Hsu J.L."/>
            <person name="Lin Y.F."/>
            <person name="Huang M.D."/>
            <person name="Li C.Y."/>
            <person name="Huang L."/>
            <person name="Wang Z.W."/>
            <person name="Zhao X."/>
            <person name="Zhong W.Y."/>
            <person name="Peng D.H."/>
            <person name="Ahmad S."/>
            <person name="Lan S."/>
            <person name="Zhang J.S."/>
            <person name="Tsai W.C."/>
            <person name="Van de Peer Y."/>
            <person name="Liu Z.J."/>
        </authorList>
    </citation>
    <scope>NUCLEOTIDE SEQUENCE</scope>
    <source>
        <strain evidence="8">CP</strain>
    </source>
</reference>
<evidence type="ECO:0000256" key="6">
    <source>
        <dbReference type="SAM" id="MobiDB-lite"/>
    </source>
</evidence>
<keyword evidence="3 7" id="KW-0812">Transmembrane</keyword>
<dbReference type="GO" id="GO:0005783">
    <property type="term" value="C:endoplasmic reticulum"/>
    <property type="evidence" value="ECO:0007669"/>
    <property type="project" value="TreeGrafter"/>
</dbReference>
<comment type="subcellular location">
    <subcellularLocation>
        <location evidence="1">Membrane</location>
        <topology evidence="1">Multi-pass membrane protein</topology>
    </subcellularLocation>
</comment>
<evidence type="ECO:0000256" key="4">
    <source>
        <dbReference type="ARBA" id="ARBA00022989"/>
    </source>
</evidence>
<evidence type="ECO:0008006" key="10">
    <source>
        <dbReference type="Google" id="ProtNLM"/>
    </source>
</evidence>
<keyword evidence="5 7" id="KW-0472">Membrane</keyword>
<evidence type="ECO:0000313" key="9">
    <source>
        <dbReference type="Proteomes" id="UP001180020"/>
    </source>
</evidence>
<keyword evidence="9" id="KW-1185">Reference proteome</keyword>
<gene>
    <name evidence="8" type="ORF">QJS10_CPB14g00161</name>
</gene>
<feature type="transmembrane region" description="Helical" evidence="7">
    <location>
        <begin position="153"/>
        <end position="171"/>
    </location>
</feature>
<protein>
    <recommendedName>
        <fullName evidence="10">Transmembrane protein 33 homolog</fullName>
    </recommendedName>
</protein>
<accession>A0AAV9DDF8</accession>
<proteinExistence type="inferred from homology"/>
<name>A0AAV9DDF8_ACOCL</name>
<feature type="region of interest" description="Disordered" evidence="6">
    <location>
        <begin position="69"/>
        <end position="114"/>
    </location>
</feature>
<dbReference type="EMBL" id="JAUJYO010000014">
    <property type="protein sequence ID" value="KAK1299215.1"/>
    <property type="molecule type" value="Genomic_DNA"/>
</dbReference>
<comment type="caution">
    <text evidence="8">The sequence shown here is derived from an EMBL/GenBank/DDBJ whole genome shotgun (WGS) entry which is preliminary data.</text>
</comment>
<dbReference type="PANTHER" id="PTHR12703">
    <property type="entry name" value="TRANSMEMBRANE PROTEIN 33"/>
    <property type="match status" value="1"/>
</dbReference>
<organism evidence="8 9">
    <name type="scientific">Acorus calamus</name>
    <name type="common">Sweet flag</name>
    <dbReference type="NCBI Taxonomy" id="4465"/>
    <lineage>
        <taxon>Eukaryota</taxon>
        <taxon>Viridiplantae</taxon>
        <taxon>Streptophyta</taxon>
        <taxon>Embryophyta</taxon>
        <taxon>Tracheophyta</taxon>
        <taxon>Spermatophyta</taxon>
        <taxon>Magnoliopsida</taxon>
        <taxon>Liliopsida</taxon>
        <taxon>Acoraceae</taxon>
        <taxon>Acorus</taxon>
    </lineage>
</organism>
<dbReference type="GO" id="GO:0016020">
    <property type="term" value="C:membrane"/>
    <property type="evidence" value="ECO:0007669"/>
    <property type="project" value="UniProtKB-SubCell"/>
</dbReference>
<evidence type="ECO:0000256" key="3">
    <source>
        <dbReference type="ARBA" id="ARBA00022692"/>
    </source>
</evidence>
<evidence type="ECO:0000313" key="8">
    <source>
        <dbReference type="EMBL" id="KAK1299215.1"/>
    </source>
</evidence>
<dbReference type="PANTHER" id="PTHR12703:SF4">
    <property type="entry name" value="TRANSMEMBRANE PROTEIN 33"/>
    <property type="match status" value="1"/>
</dbReference>
<feature type="transmembrane region" description="Helical" evidence="7">
    <location>
        <begin position="122"/>
        <end position="141"/>
    </location>
</feature>
<evidence type="ECO:0000256" key="2">
    <source>
        <dbReference type="ARBA" id="ARBA00007322"/>
    </source>
</evidence>
<feature type="transmembrane region" description="Helical" evidence="7">
    <location>
        <begin position="259"/>
        <end position="279"/>
    </location>
</feature>
<dbReference type="GO" id="GO:0061024">
    <property type="term" value="P:membrane organization"/>
    <property type="evidence" value="ECO:0007669"/>
    <property type="project" value="TreeGrafter"/>
</dbReference>
<sequence>MGEGEEDPQRIKRIGAASYDYENDPRWADYWSNILIPPHMASTSNVITHFKQKFYQRFIDPDLVVEPISSGSSSQSARASGPSPSPPRTEQPRPRASAPNNATSTPPPNVNPGSLRWDRQTIQFSVNAWVLVVAVLAMVPIVPKNLSIRAYRLSLLGTACSSLYSLYTLYGKPRAWNLQAVQVWFQSVIATKDFISFLYCLVFVSSQTHLKFALIPVFAWALEHVAKFLRRNFTRSSLYRRYLEEPCAWVESNTTTLSILSSNAEIALGFLLILSLISWQRNILQTFMYWQLLKLMYHAPVTSSYHQSVWAKIGRTLNPYISHYPFSTLPSQLYRDGGLGNKKRERERENGYKERDIWAATKEKGKDKHMEIQLYDKELHDPQMYHMQPYKIVINRTLFHQHFYPVSFF</sequence>
<keyword evidence="4 7" id="KW-1133">Transmembrane helix</keyword>
<dbReference type="AlphaFoldDB" id="A0AAV9DDF8"/>
<evidence type="ECO:0000256" key="1">
    <source>
        <dbReference type="ARBA" id="ARBA00004141"/>
    </source>
</evidence>
<feature type="compositionally biased region" description="Low complexity" evidence="6">
    <location>
        <begin position="69"/>
        <end position="82"/>
    </location>
</feature>
<dbReference type="GO" id="GO:0071786">
    <property type="term" value="P:endoplasmic reticulum tubular network organization"/>
    <property type="evidence" value="ECO:0007669"/>
    <property type="project" value="TreeGrafter"/>
</dbReference>